<sequence>MDEENTQQEAPATVKEVTQKEDDQTQKEVQKEDKEEASNTEPAQEAEKKKQATVTPTVTSSEQKKPAATTKPAPSKKVDTSGTTAQVPVKLVKTIDGDTIKVLYNGQEINVRYLLIDTPETNHPRLGKQPFGEEAKELNRQLVNSGKLTVEFDIGERYDKYDRLLAYVYVDGKSVQKSLLAAGLARVAYVYPPNTRHLTPFEESQEVAKKKGIGIWSVENYATDSGFVSSAVPAKKPAAPPAVSKPAPTPPANTKNPVASTGGSEWFQNCTELRKKYPSGVPQGHPAYQSKMDRDKDGYACER</sequence>
<dbReference type="PANTHER" id="PTHR12302:SF3">
    <property type="entry name" value="SERINE_THREONINE-PROTEIN KINASE 31"/>
    <property type="match status" value="1"/>
</dbReference>
<evidence type="ECO:0000256" key="3">
    <source>
        <dbReference type="ARBA" id="ARBA00022801"/>
    </source>
</evidence>
<feature type="region of interest" description="Disordered" evidence="4">
    <location>
        <begin position="1"/>
        <end position="83"/>
    </location>
</feature>
<feature type="compositionally biased region" description="Basic and acidic residues" evidence="4">
    <location>
        <begin position="17"/>
        <end position="37"/>
    </location>
</feature>
<keyword evidence="2" id="KW-0255">Endonuclease</keyword>
<evidence type="ECO:0000256" key="1">
    <source>
        <dbReference type="ARBA" id="ARBA00022722"/>
    </source>
</evidence>
<keyword evidence="3" id="KW-0378">Hydrolase</keyword>
<name>A0ABR8UAY9_9BACL</name>
<feature type="domain" description="TNase-like" evidence="5">
    <location>
        <begin position="85"/>
        <end position="218"/>
    </location>
</feature>
<feature type="compositionally biased region" description="Basic and acidic residues" evidence="4">
    <location>
        <begin position="291"/>
        <end position="303"/>
    </location>
</feature>
<feature type="region of interest" description="Disordered" evidence="4">
    <location>
        <begin position="232"/>
        <end position="303"/>
    </location>
</feature>
<dbReference type="SMART" id="SM00894">
    <property type="entry name" value="Excalibur"/>
    <property type="match status" value="1"/>
</dbReference>
<evidence type="ECO:0000259" key="5">
    <source>
        <dbReference type="PROSITE" id="PS50830"/>
    </source>
</evidence>
<accession>A0ABR8UAY9</accession>
<keyword evidence="1" id="KW-0540">Nuclease</keyword>
<gene>
    <name evidence="6" type="ORF">H9649_11275</name>
</gene>
<dbReference type="PANTHER" id="PTHR12302">
    <property type="entry name" value="EBNA2 BINDING PROTEIN P100"/>
    <property type="match status" value="1"/>
</dbReference>
<protein>
    <submittedName>
        <fullName evidence="6">Thermonuclease family protein</fullName>
    </submittedName>
</protein>
<proteinExistence type="predicted"/>
<dbReference type="InterPro" id="IPR016071">
    <property type="entry name" value="Staphylococal_nuclease_OB-fold"/>
</dbReference>
<comment type="caution">
    <text evidence="6">The sequence shown here is derived from an EMBL/GenBank/DDBJ whole genome shotgun (WGS) entry which is preliminary data.</text>
</comment>
<dbReference type="Pfam" id="PF00565">
    <property type="entry name" value="SNase"/>
    <property type="match status" value="1"/>
</dbReference>
<reference evidence="6 7" key="1">
    <citation type="submission" date="2020-08" db="EMBL/GenBank/DDBJ databases">
        <title>A Genomic Blueprint of the Chicken Gut Microbiome.</title>
        <authorList>
            <person name="Gilroy R."/>
            <person name="Ravi A."/>
            <person name="Getino M."/>
            <person name="Pursley I."/>
            <person name="Horton D.L."/>
            <person name="Alikhan N.-F."/>
            <person name="Baker D."/>
            <person name="Gharbi K."/>
            <person name="Hall N."/>
            <person name="Watson M."/>
            <person name="Adriaenssens E.M."/>
            <person name="Foster-Nyarko E."/>
            <person name="Jarju S."/>
            <person name="Secka A."/>
            <person name="Antonio M."/>
            <person name="Oren A."/>
            <person name="Chaudhuri R."/>
            <person name="La Ragione R.M."/>
            <person name="Hildebrand F."/>
            <person name="Pallen M.J."/>
        </authorList>
    </citation>
    <scope>NUCLEOTIDE SEQUENCE [LARGE SCALE GENOMIC DNA]</scope>
    <source>
        <strain evidence="6 7">Sa2YVA2</strain>
    </source>
</reference>
<feature type="compositionally biased region" description="Polar residues" evidence="4">
    <location>
        <begin position="52"/>
        <end position="61"/>
    </location>
</feature>
<keyword evidence="7" id="KW-1185">Reference proteome</keyword>
<dbReference type="Pfam" id="PF05901">
    <property type="entry name" value="Excalibur"/>
    <property type="match status" value="1"/>
</dbReference>
<dbReference type="SUPFAM" id="SSF50199">
    <property type="entry name" value="Staphylococcal nuclease"/>
    <property type="match status" value="1"/>
</dbReference>
<dbReference type="EMBL" id="JACSQN010000009">
    <property type="protein sequence ID" value="MBD7985171.1"/>
    <property type="molecule type" value="Genomic_DNA"/>
</dbReference>
<dbReference type="Proteomes" id="UP000626786">
    <property type="component" value="Unassembled WGS sequence"/>
</dbReference>
<feature type="compositionally biased region" description="Low complexity" evidence="4">
    <location>
        <begin position="232"/>
        <end position="257"/>
    </location>
</feature>
<dbReference type="InterPro" id="IPR035437">
    <property type="entry name" value="SNase_OB-fold_sf"/>
</dbReference>
<dbReference type="InterPro" id="IPR008613">
    <property type="entry name" value="Excalibur_Ca-bd_domain"/>
</dbReference>
<dbReference type="PROSITE" id="PS50830">
    <property type="entry name" value="TNASE_3"/>
    <property type="match status" value="1"/>
</dbReference>
<dbReference type="SMART" id="SM00318">
    <property type="entry name" value="SNc"/>
    <property type="match status" value="1"/>
</dbReference>
<dbReference type="Gene3D" id="2.40.50.90">
    <property type="match status" value="1"/>
</dbReference>
<dbReference type="CDD" id="cd00175">
    <property type="entry name" value="SNc"/>
    <property type="match status" value="1"/>
</dbReference>
<evidence type="ECO:0000313" key="7">
    <source>
        <dbReference type="Proteomes" id="UP000626786"/>
    </source>
</evidence>
<evidence type="ECO:0000256" key="2">
    <source>
        <dbReference type="ARBA" id="ARBA00022759"/>
    </source>
</evidence>
<organism evidence="6 7">
    <name type="scientific">Sporosarcina quadrami</name>
    <dbReference type="NCBI Taxonomy" id="2762234"/>
    <lineage>
        <taxon>Bacteria</taxon>
        <taxon>Bacillati</taxon>
        <taxon>Bacillota</taxon>
        <taxon>Bacilli</taxon>
        <taxon>Bacillales</taxon>
        <taxon>Caryophanaceae</taxon>
        <taxon>Sporosarcina</taxon>
    </lineage>
</organism>
<feature type="compositionally biased region" description="Polar residues" evidence="4">
    <location>
        <begin position="258"/>
        <end position="271"/>
    </location>
</feature>
<evidence type="ECO:0000256" key="4">
    <source>
        <dbReference type="SAM" id="MobiDB-lite"/>
    </source>
</evidence>
<evidence type="ECO:0000313" key="6">
    <source>
        <dbReference type="EMBL" id="MBD7985171.1"/>
    </source>
</evidence>